<dbReference type="GO" id="GO:0051117">
    <property type="term" value="F:ATPase binding"/>
    <property type="evidence" value="ECO:0007669"/>
    <property type="project" value="TreeGrafter"/>
</dbReference>
<dbReference type="GO" id="GO:0009368">
    <property type="term" value="C:endopeptidase Clp complex"/>
    <property type="evidence" value="ECO:0007669"/>
    <property type="project" value="TreeGrafter"/>
</dbReference>
<comment type="catalytic activity">
    <reaction evidence="6">
        <text>Hydrolysis of proteins to small peptides in the presence of ATP and magnesium. alpha-casein is the usual test substrate. In the absence of ATP, only oligopeptides shorter than five residues are hydrolyzed (such as succinyl-Leu-Tyr-|-NHMec, and Leu-Tyr-Leu-|-Tyr-Trp, in which cleavage of the -Tyr-|-Leu- and -Tyr-|-Trp bonds also occurs).</text>
        <dbReference type="EC" id="3.4.21.92"/>
    </reaction>
</comment>
<evidence type="ECO:0000256" key="2">
    <source>
        <dbReference type="ARBA" id="ARBA00022490"/>
    </source>
</evidence>
<reference evidence="8" key="2">
    <citation type="journal article" date="2021" name="PeerJ">
        <title>Extensive microbial diversity within the chicken gut microbiome revealed by metagenomics and culture.</title>
        <authorList>
            <person name="Gilroy R."/>
            <person name="Ravi A."/>
            <person name="Getino M."/>
            <person name="Pursley I."/>
            <person name="Horton D.L."/>
            <person name="Alikhan N.F."/>
            <person name="Baker D."/>
            <person name="Gharbi K."/>
            <person name="Hall N."/>
            <person name="Watson M."/>
            <person name="Adriaenssens E.M."/>
            <person name="Foster-Nyarko E."/>
            <person name="Jarju S."/>
            <person name="Secka A."/>
            <person name="Antonio M."/>
            <person name="Oren A."/>
            <person name="Chaudhuri R.R."/>
            <person name="La Ragione R."/>
            <person name="Hildebrand F."/>
            <person name="Pallen M.J."/>
        </authorList>
    </citation>
    <scope>NUCLEOTIDE SEQUENCE</scope>
    <source>
        <strain evidence="8">6276</strain>
    </source>
</reference>
<comment type="caution">
    <text evidence="8">The sequence shown here is derived from an EMBL/GenBank/DDBJ whole genome shotgun (WGS) entry which is preliminary data.</text>
</comment>
<evidence type="ECO:0000313" key="8">
    <source>
        <dbReference type="EMBL" id="HIS37541.1"/>
    </source>
</evidence>
<dbReference type="Pfam" id="PF00574">
    <property type="entry name" value="CLP_protease"/>
    <property type="match status" value="1"/>
</dbReference>
<dbReference type="PANTHER" id="PTHR10381">
    <property type="entry name" value="ATP-DEPENDENT CLP PROTEASE PROTEOLYTIC SUBUNIT"/>
    <property type="match status" value="1"/>
</dbReference>
<dbReference type="PRINTS" id="PR00127">
    <property type="entry name" value="CLPPROTEASEP"/>
</dbReference>
<dbReference type="EMBL" id="DVIU01000270">
    <property type="protein sequence ID" value="HIS37541.1"/>
    <property type="molecule type" value="Genomic_DNA"/>
</dbReference>
<dbReference type="SUPFAM" id="SSF52096">
    <property type="entry name" value="ClpP/crotonase"/>
    <property type="match status" value="1"/>
</dbReference>
<dbReference type="GO" id="GO:0004252">
    <property type="term" value="F:serine-type endopeptidase activity"/>
    <property type="evidence" value="ECO:0007669"/>
    <property type="project" value="InterPro"/>
</dbReference>
<dbReference type="PROSITE" id="PS00381">
    <property type="entry name" value="CLP_PROTEASE_SER"/>
    <property type="match status" value="1"/>
</dbReference>
<dbReference type="GO" id="GO:0004176">
    <property type="term" value="F:ATP-dependent peptidase activity"/>
    <property type="evidence" value="ECO:0007669"/>
    <property type="project" value="InterPro"/>
</dbReference>
<accession>A0A9D1F129</accession>
<keyword evidence="4" id="KW-0378">Hydrolase</keyword>
<reference evidence="8" key="1">
    <citation type="submission" date="2020-10" db="EMBL/GenBank/DDBJ databases">
        <authorList>
            <person name="Gilroy R."/>
        </authorList>
    </citation>
    <scope>NUCLEOTIDE SEQUENCE</scope>
    <source>
        <strain evidence="8">6276</strain>
    </source>
</reference>
<dbReference type="Gene3D" id="3.90.226.10">
    <property type="entry name" value="2-enoyl-CoA Hydratase, Chain A, domain 1"/>
    <property type="match status" value="1"/>
</dbReference>
<keyword evidence="2" id="KW-0963">Cytoplasm</keyword>
<keyword evidence="5" id="KW-0720">Serine protease</keyword>
<feature type="active site" evidence="6">
    <location>
        <position position="84"/>
    </location>
</feature>
<comment type="similarity">
    <text evidence="1 7">Belongs to the peptidase S14 family.</text>
</comment>
<proteinExistence type="inferred from homology"/>
<keyword evidence="3 8" id="KW-0645">Protease</keyword>
<dbReference type="InterPro" id="IPR023562">
    <property type="entry name" value="ClpP/TepA"/>
</dbReference>
<evidence type="ECO:0000256" key="4">
    <source>
        <dbReference type="ARBA" id="ARBA00022801"/>
    </source>
</evidence>
<gene>
    <name evidence="8" type="ORF">IAC10_13125</name>
</gene>
<evidence type="ECO:0000256" key="1">
    <source>
        <dbReference type="ARBA" id="ARBA00007039"/>
    </source>
</evidence>
<dbReference type="InterPro" id="IPR018215">
    <property type="entry name" value="ClpP_Ser_AS"/>
</dbReference>
<evidence type="ECO:0000256" key="3">
    <source>
        <dbReference type="ARBA" id="ARBA00022670"/>
    </source>
</evidence>
<organism evidence="8 9">
    <name type="scientific">Candidatus Scatousia excrementigallinarum</name>
    <dbReference type="NCBI Taxonomy" id="2840935"/>
    <lineage>
        <taxon>Bacteria</taxon>
        <taxon>Candidatus Scatousia</taxon>
    </lineage>
</organism>
<dbReference type="InterPro" id="IPR001907">
    <property type="entry name" value="ClpP"/>
</dbReference>
<dbReference type="InterPro" id="IPR029045">
    <property type="entry name" value="ClpP/crotonase-like_dom_sf"/>
</dbReference>
<name>A0A9D1F129_9BACT</name>
<evidence type="ECO:0000256" key="6">
    <source>
        <dbReference type="PROSITE-ProRule" id="PRU10085"/>
    </source>
</evidence>
<evidence type="ECO:0000256" key="5">
    <source>
        <dbReference type="ARBA" id="ARBA00022825"/>
    </source>
</evidence>
<protein>
    <recommendedName>
        <fullName evidence="7">ATP-dependent Clp protease proteolytic subunit</fullName>
    </recommendedName>
</protein>
<dbReference type="CDD" id="cd07017">
    <property type="entry name" value="S14_ClpP_2"/>
    <property type="match status" value="1"/>
</dbReference>
<dbReference type="Proteomes" id="UP000823928">
    <property type="component" value="Unassembled WGS sequence"/>
</dbReference>
<dbReference type="AlphaFoldDB" id="A0A9D1F129"/>
<evidence type="ECO:0000313" key="9">
    <source>
        <dbReference type="Proteomes" id="UP000823928"/>
    </source>
</evidence>
<dbReference type="PANTHER" id="PTHR10381:SF70">
    <property type="entry name" value="ATP-DEPENDENT CLP PROTEASE PROTEOLYTIC SUBUNIT"/>
    <property type="match status" value="1"/>
</dbReference>
<sequence>MEYNLSSNYLLEQGIVLLNGAIDDCLAQMVTCQLLYLNKKYPDRSIQLWINSPGGSVSAGFGIYDVMNYIRPPVETIAIGVAASMAAFILSSGSFGKRSALPNAEIIIHQPIGQAEGQMTDIVLAADHIRRTRERIEAVLSQNTGKSVRQIHADIERDNIMLAQAAKEYGLIDNIIPTIPKATLTKL</sequence>
<evidence type="ECO:0000256" key="7">
    <source>
        <dbReference type="RuleBase" id="RU003567"/>
    </source>
</evidence>
<dbReference type="GO" id="GO:0006515">
    <property type="term" value="P:protein quality control for misfolded or incompletely synthesized proteins"/>
    <property type="evidence" value="ECO:0007669"/>
    <property type="project" value="TreeGrafter"/>
</dbReference>